<gene>
    <name evidence="1" type="ORF">GM658_02025</name>
</gene>
<dbReference type="EMBL" id="WNKX01000001">
    <property type="protein sequence ID" value="MTW09365.1"/>
    <property type="molecule type" value="Genomic_DNA"/>
</dbReference>
<comment type="caution">
    <text evidence="1">The sequence shown here is derived from an EMBL/GenBank/DDBJ whole genome shotgun (WGS) entry which is preliminary data.</text>
</comment>
<reference evidence="1 2" key="1">
    <citation type="submission" date="2019-11" db="EMBL/GenBank/DDBJ databases">
        <title>Type strains purchased from KCTC, JCM and DSMZ.</title>
        <authorList>
            <person name="Lu H."/>
        </authorList>
    </citation>
    <scope>NUCLEOTIDE SEQUENCE [LARGE SCALE GENOMIC DNA]</scope>
    <source>
        <strain evidence="1 2">JCM 31587</strain>
    </source>
</reference>
<keyword evidence="2" id="KW-1185">Reference proteome</keyword>
<protein>
    <submittedName>
        <fullName evidence="1">Uncharacterized protein</fullName>
    </submittedName>
</protein>
<sequence length="510" mass="56202">MLLFRRPLDAVRPIVAGNGAVLKKGVDWATAERYREALMSCGVRCEIEEEKVPVARATLAEYAAQLQAHLELLDPGRRWSYIESEQELFGVPGPASPYPLELVVPLERMYQEWLAVSLAASEDLLRHTAGMVLMGNTPGMVEDAERHLLPIVRNSSERGQAMLAAARGYSPLLFRPLCEGLEVGLAYHRGRVVHRVAQAHLKAWDMSENAAFEAAFANLRARSTAPLLSSPQGVFGGGWNDGYDSSRMLLPELIEATVTDGRPVVMVPTRGMLMVASDQNEAALDAMLKTAIEAMREEKMVMPRLLRWVDGRWQFFVPPSLARRLNSLAKYVEGNDYRLQKELMKAHEMASGRNRSIATYLVGKLGPEQLRTSACTWTRDMTSLLPKTDLLYFADPASLDPPITVSWDAAMPVVGALMQRTEDHPPRYLVESFPNAVQLAQLADIAAAARREARAQAARAAQEAQAALAAQNGQKAPPVKSKAAGTVRPGWQAVRSVLARWVDTKPAHAR</sequence>
<evidence type="ECO:0000313" key="1">
    <source>
        <dbReference type="EMBL" id="MTW09365.1"/>
    </source>
</evidence>
<dbReference type="AlphaFoldDB" id="A0A6L6QB08"/>
<evidence type="ECO:0000313" key="2">
    <source>
        <dbReference type="Proteomes" id="UP000472320"/>
    </source>
</evidence>
<dbReference type="OrthoDB" id="6770354at2"/>
<organism evidence="1 2">
    <name type="scientific">Massilia eburnea</name>
    <dbReference type="NCBI Taxonomy" id="1776165"/>
    <lineage>
        <taxon>Bacteria</taxon>
        <taxon>Pseudomonadati</taxon>
        <taxon>Pseudomonadota</taxon>
        <taxon>Betaproteobacteria</taxon>
        <taxon>Burkholderiales</taxon>
        <taxon>Oxalobacteraceae</taxon>
        <taxon>Telluria group</taxon>
        <taxon>Massilia</taxon>
    </lineage>
</organism>
<accession>A0A6L6QB08</accession>
<dbReference type="Proteomes" id="UP000472320">
    <property type="component" value="Unassembled WGS sequence"/>
</dbReference>
<proteinExistence type="predicted"/>
<name>A0A6L6QB08_9BURK</name>